<dbReference type="EMBL" id="AP025523">
    <property type="protein sequence ID" value="BDE06890.1"/>
    <property type="molecule type" value="Genomic_DNA"/>
</dbReference>
<gene>
    <name evidence="1" type="ORF">WPS_21660</name>
</gene>
<evidence type="ECO:0000313" key="2">
    <source>
        <dbReference type="Proteomes" id="UP001317532"/>
    </source>
</evidence>
<organism evidence="1 2">
    <name type="scientific">Vulcanimicrobium alpinum</name>
    <dbReference type="NCBI Taxonomy" id="3016050"/>
    <lineage>
        <taxon>Bacteria</taxon>
        <taxon>Bacillati</taxon>
        <taxon>Vulcanimicrobiota</taxon>
        <taxon>Vulcanimicrobiia</taxon>
        <taxon>Vulcanimicrobiales</taxon>
        <taxon>Vulcanimicrobiaceae</taxon>
        <taxon>Vulcanimicrobium</taxon>
    </lineage>
</organism>
<dbReference type="Proteomes" id="UP001317532">
    <property type="component" value="Chromosome"/>
</dbReference>
<dbReference type="KEGG" id="vab:WPS_21660"/>
<sequence length="93" mass="10473">MFIVHMDVPDNLDTFLRDLLKEEGGAIQLDDEDRAFIDRILKSITQGSKGVFVVLHPNDRMQYMLLNTNRAGAIALLAKVMQRTAEALEADLD</sequence>
<accession>A0AAN1XWW1</accession>
<protein>
    <submittedName>
        <fullName evidence="1">Uncharacterized protein</fullName>
    </submittedName>
</protein>
<proteinExistence type="predicted"/>
<reference evidence="1 2" key="1">
    <citation type="journal article" date="2022" name="ISME Commun">
        <title>Vulcanimicrobium alpinus gen. nov. sp. nov., the first cultivated representative of the candidate phylum 'Eremiobacterota', is a metabolically versatile aerobic anoxygenic phototroph.</title>
        <authorList>
            <person name="Yabe S."/>
            <person name="Muto K."/>
            <person name="Abe K."/>
            <person name="Yokota A."/>
            <person name="Staudigel H."/>
            <person name="Tebo B.M."/>
        </authorList>
    </citation>
    <scope>NUCLEOTIDE SEQUENCE [LARGE SCALE GENOMIC DNA]</scope>
    <source>
        <strain evidence="1 2">WC8-2</strain>
    </source>
</reference>
<name>A0AAN1XWW1_UNVUL</name>
<dbReference type="AlphaFoldDB" id="A0AAN1XWW1"/>
<keyword evidence="2" id="KW-1185">Reference proteome</keyword>
<evidence type="ECO:0000313" key="1">
    <source>
        <dbReference type="EMBL" id="BDE06890.1"/>
    </source>
</evidence>